<dbReference type="InterPro" id="IPR000835">
    <property type="entry name" value="HTH_MarR-typ"/>
</dbReference>
<name>A0A7V4XUX9_9BACT</name>
<dbReference type="AlphaFoldDB" id="A0A7V4XUX9"/>
<dbReference type="GO" id="GO:0006950">
    <property type="term" value="P:response to stress"/>
    <property type="evidence" value="ECO:0007669"/>
    <property type="project" value="TreeGrafter"/>
</dbReference>
<dbReference type="GO" id="GO:0003700">
    <property type="term" value="F:DNA-binding transcription factor activity"/>
    <property type="evidence" value="ECO:0007669"/>
    <property type="project" value="InterPro"/>
</dbReference>
<feature type="domain" description="HTH marR-type" evidence="1">
    <location>
        <begin position="7"/>
        <end position="146"/>
    </location>
</feature>
<organism evidence="2">
    <name type="scientific">Acidobacterium capsulatum</name>
    <dbReference type="NCBI Taxonomy" id="33075"/>
    <lineage>
        <taxon>Bacteria</taxon>
        <taxon>Pseudomonadati</taxon>
        <taxon>Acidobacteriota</taxon>
        <taxon>Terriglobia</taxon>
        <taxon>Terriglobales</taxon>
        <taxon>Acidobacteriaceae</taxon>
        <taxon>Acidobacterium</taxon>
    </lineage>
</organism>
<evidence type="ECO:0000313" key="2">
    <source>
        <dbReference type="EMBL" id="HGY95570.1"/>
    </source>
</evidence>
<dbReference type="Pfam" id="PF12802">
    <property type="entry name" value="MarR_2"/>
    <property type="match status" value="1"/>
</dbReference>
<proteinExistence type="predicted"/>
<dbReference type="InterPro" id="IPR039422">
    <property type="entry name" value="MarR/SlyA-like"/>
</dbReference>
<evidence type="ECO:0000259" key="1">
    <source>
        <dbReference type="PROSITE" id="PS50995"/>
    </source>
</evidence>
<dbReference type="InterPro" id="IPR036390">
    <property type="entry name" value="WH_DNA-bd_sf"/>
</dbReference>
<dbReference type="SUPFAM" id="SSF46785">
    <property type="entry name" value="Winged helix' DNA-binding domain"/>
    <property type="match status" value="1"/>
</dbReference>
<reference evidence="2" key="1">
    <citation type="journal article" date="2020" name="mSystems">
        <title>Genome- and Community-Level Interaction Insights into Carbon Utilization and Element Cycling Functions of Hydrothermarchaeota in Hydrothermal Sediment.</title>
        <authorList>
            <person name="Zhou Z."/>
            <person name="Liu Y."/>
            <person name="Xu W."/>
            <person name="Pan J."/>
            <person name="Luo Z.H."/>
            <person name="Li M."/>
        </authorList>
    </citation>
    <scope>NUCLEOTIDE SEQUENCE [LARGE SCALE GENOMIC DNA]</scope>
    <source>
        <strain evidence="2">SpSt-855</strain>
    </source>
</reference>
<dbReference type="PANTHER" id="PTHR33164:SF43">
    <property type="entry name" value="HTH-TYPE TRANSCRIPTIONAL REPRESSOR YETL"/>
    <property type="match status" value="1"/>
</dbReference>
<accession>A0A7V4XUX9</accession>
<gene>
    <name evidence="2" type="ORF">ENW50_12935</name>
</gene>
<protein>
    <submittedName>
        <fullName evidence="2">MarR family transcriptional regulator</fullName>
    </submittedName>
</protein>
<dbReference type="Gene3D" id="1.10.10.10">
    <property type="entry name" value="Winged helix-like DNA-binding domain superfamily/Winged helix DNA-binding domain"/>
    <property type="match status" value="1"/>
</dbReference>
<dbReference type="EMBL" id="DTKL01000080">
    <property type="protein sequence ID" value="HGY95570.1"/>
    <property type="molecule type" value="Genomic_DNA"/>
</dbReference>
<dbReference type="InterPro" id="IPR036388">
    <property type="entry name" value="WH-like_DNA-bd_sf"/>
</dbReference>
<dbReference type="PROSITE" id="PS50995">
    <property type="entry name" value="HTH_MARR_2"/>
    <property type="match status" value="1"/>
</dbReference>
<comment type="caution">
    <text evidence="2">The sequence shown here is derived from an EMBL/GenBank/DDBJ whole genome shotgun (WGS) entry which is preliminary data.</text>
</comment>
<dbReference type="PANTHER" id="PTHR33164">
    <property type="entry name" value="TRANSCRIPTIONAL REGULATOR, MARR FAMILY"/>
    <property type="match status" value="1"/>
</dbReference>
<dbReference type="SMART" id="SM00347">
    <property type="entry name" value="HTH_MARR"/>
    <property type="match status" value="1"/>
</dbReference>
<sequence>MSPEDNPLELLATLRDLAAFRYTLRKFLRFSEQAARAAGITPQQHQLMLGIAGFSQTGTANISELAEFLQEKHHSVIGLVERAEQGGLVERQQDPVDGRAVRVSLTPRGRKILAGLTQLHKEEVSRVRSGMLRMQNADQNADKGQR</sequence>